<dbReference type="STRING" id="2064.TR51_27900"/>
<dbReference type="InterPro" id="IPR036291">
    <property type="entry name" value="NAD(P)-bd_dom_sf"/>
</dbReference>
<name>A0A0D0PJU2_KITGR</name>
<dbReference type="GO" id="GO:0016491">
    <property type="term" value="F:oxidoreductase activity"/>
    <property type="evidence" value="ECO:0007669"/>
    <property type="project" value="UniProtKB-KW"/>
</dbReference>
<evidence type="ECO:0000256" key="3">
    <source>
        <dbReference type="ARBA" id="ARBA00023002"/>
    </source>
</evidence>
<keyword evidence="3" id="KW-0560">Oxidoreductase</keyword>
<dbReference type="AlphaFoldDB" id="A0A0D0PJU2"/>
<gene>
    <name evidence="4" type="ORF">TR51_27900</name>
</gene>
<accession>A0A0D0PJU2</accession>
<dbReference type="PANTHER" id="PTHR43618:SF8">
    <property type="entry name" value="7ALPHA-HYDROXYSTEROID DEHYDROGENASE"/>
    <property type="match status" value="1"/>
</dbReference>
<dbReference type="CDD" id="cd05233">
    <property type="entry name" value="SDR_c"/>
    <property type="match status" value="1"/>
</dbReference>
<evidence type="ECO:0000313" key="4">
    <source>
        <dbReference type="EMBL" id="KIQ62769.1"/>
    </source>
</evidence>
<proteinExistence type="inferred from homology"/>
<dbReference type="PRINTS" id="PR00080">
    <property type="entry name" value="SDRFAMILY"/>
</dbReference>
<evidence type="ECO:0000313" key="5">
    <source>
        <dbReference type="Proteomes" id="UP000032066"/>
    </source>
</evidence>
<evidence type="ECO:0000256" key="2">
    <source>
        <dbReference type="ARBA" id="ARBA00022857"/>
    </source>
</evidence>
<keyword evidence="5" id="KW-1185">Reference proteome</keyword>
<dbReference type="Gene3D" id="3.40.50.720">
    <property type="entry name" value="NAD(P)-binding Rossmann-like Domain"/>
    <property type="match status" value="1"/>
</dbReference>
<dbReference type="Proteomes" id="UP000032066">
    <property type="component" value="Unassembled WGS sequence"/>
</dbReference>
<dbReference type="PRINTS" id="PR00081">
    <property type="entry name" value="GDHRDH"/>
</dbReference>
<dbReference type="InterPro" id="IPR052178">
    <property type="entry name" value="Sec_Metab_Biosynth_SDR"/>
</dbReference>
<evidence type="ECO:0000256" key="1">
    <source>
        <dbReference type="ARBA" id="ARBA00006484"/>
    </source>
</evidence>
<organism evidence="4 5">
    <name type="scientific">Kitasatospora griseola</name>
    <name type="common">Streptomyces griseolosporeus</name>
    <dbReference type="NCBI Taxonomy" id="2064"/>
    <lineage>
        <taxon>Bacteria</taxon>
        <taxon>Bacillati</taxon>
        <taxon>Actinomycetota</taxon>
        <taxon>Actinomycetes</taxon>
        <taxon>Kitasatosporales</taxon>
        <taxon>Streptomycetaceae</taxon>
        <taxon>Kitasatospora</taxon>
    </lineage>
</organism>
<comment type="caution">
    <text evidence="4">The sequence shown here is derived from an EMBL/GenBank/DDBJ whole genome shotgun (WGS) entry which is preliminary data.</text>
</comment>
<dbReference type="Pfam" id="PF13561">
    <property type="entry name" value="adh_short_C2"/>
    <property type="match status" value="1"/>
</dbReference>
<dbReference type="SUPFAM" id="SSF51735">
    <property type="entry name" value="NAD(P)-binding Rossmann-fold domains"/>
    <property type="match status" value="1"/>
</dbReference>
<protein>
    <submittedName>
        <fullName evidence="4">Short-chain dehydrogenase</fullName>
    </submittedName>
</protein>
<dbReference type="PATRIC" id="fig|2064.6.peg.5921"/>
<reference evidence="4 5" key="1">
    <citation type="submission" date="2015-02" db="EMBL/GenBank/DDBJ databases">
        <title>Draft genome sequence of Kitasatospora griseola MF730-N6, a bafilomycin, terpentecin and satosporin producer.</title>
        <authorList>
            <person name="Arens J.C."/>
            <person name="Haltli B."/>
            <person name="Kerr R.G."/>
        </authorList>
    </citation>
    <scope>NUCLEOTIDE SEQUENCE [LARGE SCALE GENOMIC DNA]</scope>
    <source>
        <strain evidence="4 5">MF730-N6</strain>
    </source>
</reference>
<dbReference type="RefSeq" id="WP_043915015.1">
    <property type="nucleotide sequence ID" value="NZ_JXZB01000004.1"/>
</dbReference>
<dbReference type="EMBL" id="JXZB01000004">
    <property type="protein sequence ID" value="KIQ62769.1"/>
    <property type="molecule type" value="Genomic_DNA"/>
</dbReference>
<dbReference type="InterPro" id="IPR002347">
    <property type="entry name" value="SDR_fam"/>
</dbReference>
<keyword evidence="2" id="KW-0521">NADP</keyword>
<dbReference type="OrthoDB" id="3210335at2"/>
<sequence length="249" mass="24909">MSRFAVVSGGGTGIGKAVAAALVAEGAEVLLLGRRAEVLDAAVAELNEAAGGKPVRSLTADLAEPADVARIADGLAAAGRPVDVLVNNAGGNVAPQPSEDLGQIRRDWLANFTGNVLPVVLLTQALLPVMARPGGRIVTVGSVAALRGSGSYGGAKAALHPWSSELALKVAPEGITVNVVAPGYIGGTEFYGDRMSDEFHADRSRQAPVGRGGTVEEVAAAVLYLAGPGGGFTTGQVLQVNGGAVTGRG</sequence>
<comment type="similarity">
    <text evidence="1">Belongs to the short-chain dehydrogenases/reductases (SDR) family.</text>
</comment>
<dbReference type="PANTHER" id="PTHR43618">
    <property type="entry name" value="7-ALPHA-HYDROXYSTEROID DEHYDROGENASE"/>
    <property type="match status" value="1"/>
</dbReference>